<protein>
    <submittedName>
        <fullName evidence="1">Uncharacterized protein</fullName>
    </submittedName>
</protein>
<dbReference type="EMBL" id="CP068393">
    <property type="protein sequence ID" value="QUC66436.1"/>
    <property type="molecule type" value="Genomic_DNA"/>
</dbReference>
<sequence length="162" mass="18221">MGNNNQGWNWNWNWNWEWDKHSGEHQKSYKKQNRHKRKIWPAIIMFCLFGRPLIRVAASVFRSLARGFSSGISALFSVFTSAFRATSGTAILGGLVVGVIIGLYVYKHKFGRSPAAADEEEEPAEEKEPAQVDPVPIPMTLGNTPSSSDEEYVPQVYNTFGN</sequence>
<keyword evidence="2" id="KW-1185">Reference proteome</keyword>
<proteinExistence type="predicted"/>
<dbReference type="Proteomes" id="UP000682782">
    <property type="component" value="Chromosome"/>
</dbReference>
<organism evidence="1 2">
    <name type="scientific">Aristaeella hokkaidonensis</name>
    <dbReference type="NCBI Taxonomy" id="3046382"/>
    <lineage>
        <taxon>Bacteria</taxon>
        <taxon>Bacillati</taxon>
        <taxon>Bacillota</taxon>
        <taxon>Clostridia</taxon>
        <taxon>Eubacteriales</taxon>
        <taxon>Aristaeellaceae</taxon>
        <taxon>Aristaeella</taxon>
    </lineage>
</organism>
<name>A0AC61N4D8_9FIRM</name>
<accession>A0AC61N4D8</accession>
<evidence type="ECO:0000313" key="2">
    <source>
        <dbReference type="Proteomes" id="UP000682782"/>
    </source>
</evidence>
<reference evidence="1" key="1">
    <citation type="submission" date="2021-01" db="EMBL/GenBank/DDBJ databases">
        <title>Complete genome sequence of Clostridiales bacterium R-7.</title>
        <authorList>
            <person name="Mahoney-Kurpe S.C."/>
            <person name="Palevich N."/>
            <person name="Koike S."/>
            <person name="Moon C.D."/>
            <person name="Attwood G.T."/>
        </authorList>
    </citation>
    <scope>NUCLEOTIDE SEQUENCE</scope>
    <source>
        <strain evidence="1">R-7</strain>
    </source>
</reference>
<gene>
    <name evidence="1" type="ORF">JYE49_11270</name>
</gene>
<evidence type="ECO:0000313" key="1">
    <source>
        <dbReference type="EMBL" id="QUC66436.1"/>
    </source>
</evidence>